<evidence type="ECO:0000256" key="1">
    <source>
        <dbReference type="SAM" id="MobiDB-lite"/>
    </source>
</evidence>
<dbReference type="Gene3D" id="1.20.910.10">
    <property type="entry name" value="Heme oxygenase-like"/>
    <property type="match status" value="1"/>
</dbReference>
<gene>
    <name evidence="2" type="ORF">SAMN06295987_102666</name>
</gene>
<dbReference type="CDD" id="cd19166">
    <property type="entry name" value="HemeO-bac"/>
    <property type="match status" value="1"/>
</dbReference>
<dbReference type="SUPFAM" id="SSF48613">
    <property type="entry name" value="Heme oxygenase-like"/>
    <property type="match status" value="1"/>
</dbReference>
<organism evidence="2 3">
    <name type="scientific">Novosphingobium mathurense</name>
    <dbReference type="NCBI Taxonomy" id="428990"/>
    <lineage>
        <taxon>Bacteria</taxon>
        <taxon>Pseudomonadati</taxon>
        <taxon>Pseudomonadota</taxon>
        <taxon>Alphaproteobacteria</taxon>
        <taxon>Sphingomonadales</taxon>
        <taxon>Sphingomonadaceae</taxon>
        <taxon>Novosphingobium</taxon>
    </lineage>
</organism>
<reference evidence="3" key="1">
    <citation type="submission" date="2017-02" db="EMBL/GenBank/DDBJ databases">
        <authorList>
            <person name="Varghese N."/>
            <person name="Submissions S."/>
        </authorList>
    </citation>
    <scope>NUCLEOTIDE SEQUENCE [LARGE SCALE GENOMIC DNA]</scope>
    <source>
        <strain evidence="3">SM117</strain>
    </source>
</reference>
<accession>A0A1U6HKT5</accession>
<protein>
    <submittedName>
        <fullName evidence="2">Heme oxygenase</fullName>
    </submittedName>
</protein>
<feature type="region of interest" description="Disordered" evidence="1">
    <location>
        <begin position="1"/>
        <end position="20"/>
    </location>
</feature>
<dbReference type="EMBL" id="FVZE01000002">
    <property type="protein sequence ID" value="SLJ96424.1"/>
    <property type="molecule type" value="Genomic_DNA"/>
</dbReference>
<name>A0A1U6HKT5_9SPHN</name>
<sequence>MNTDGQAMFPREACDSEQTGHEDAVRELRRNISQPDDFNHTERVGPIPAEVFVPKVESAMHAAMNNVEVPDMLAELRAATAQAHAQLDGAFGSLDLSDKDGLTRFLSAHAIGLGPLFPVFRNFVENQLGMDCPDYPLMLSEDLRSLGDDPDELPQLAVDPALQGPSAQVGVGYVVAGSRLGMAVLRRQGYWGEQSTSDTPGRYMDDESGHAVWKTLMPWLKGRTFDQGERKAVTAAALAAFSSFASAFAVSAGRKKTTETGADG</sequence>
<evidence type="ECO:0000313" key="2">
    <source>
        <dbReference type="EMBL" id="SLJ96424.1"/>
    </source>
</evidence>
<dbReference type="STRING" id="428990.SAMN06295987_102666"/>
<dbReference type="Proteomes" id="UP000190989">
    <property type="component" value="Unassembled WGS sequence"/>
</dbReference>
<evidence type="ECO:0000313" key="3">
    <source>
        <dbReference type="Proteomes" id="UP000190989"/>
    </source>
</evidence>
<dbReference type="InterPro" id="IPR016084">
    <property type="entry name" value="Haem_Oase-like_multi-hlx"/>
</dbReference>
<proteinExistence type="predicted"/>
<dbReference type="AlphaFoldDB" id="A0A1U6HKT5"/>
<keyword evidence="3" id="KW-1185">Reference proteome</keyword>